<dbReference type="GO" id="GO:0016020">
    <property type="term" value="C:membrane"/>
    <property type="evidence" value="ECO:0007669"/>
    <property type="project" value="UniProtKB-SubCell"/>
</dbReference>
<evidence type="ECO:0000256" key="3">
    <source>
        <dbReference type="ARBA" id="ARBA00023136"/>
    </source>
</evidence>
<dbReference type="OrthoDB" id="6353782at2759"/>
<dbReference type="PANTHER" id="PTHR12080:SF48">
    <property type="entry name" value="IMMUNOGLOBULIN SUBTYPE DOMAIN-CONTAINING PROTEIN"/>
    <property type="match status" value="1"/>
</dbReference>
<dbReference type="Gene3D" id="2.60.40.10">
    <property type="entry name" value="Immunoglobulins"/>
    <property type="match status" value="1"/>
</dbReference>
<evidence type="ECO:0000313" key="7">
    <source>
        <dbReference type="Proteomes" id="UP000287033"/>
    </source>
</evidence>
<dbReference type="PANTHER" id="PTHR12080">
    <property type="entry name" value="SIGNALING LYMPHOCYTIC ACTIVATION MOLECULE"/>
    <property type="match status" value="1"/>
</dbReference>
<dbReference type="Proteomes" id="UP000287033">
    <property type="component" value="Unassembled WGS sequence"/>
</dbReference>
<keyword evidence="2" id="KW-0732">Signal</keyword>
<organism evidence="6 7">
    <name type="scientific">Chiloscyllium punctatum</name>
    <name type="common">Brownbanded bambooshark</name>
    <name type="synonym">Hemiscyllium punctatum</name>
    <dbReference type="NCBI Taxonomy" id="137246"/>
    <lineage>
        <taxon>Eukaryota</taxon>
        <taxon>Metazoa</taxon>
        <taxon>Chordata</taxon>
        <taxon>Craniata</taxon>
        <taxon>Vertebrata</taxon>
        <taxon>Chondrichthyes</taxon>
        <taxon>Elasmobranchii</taxon>
        <taxon>Galeomorphii</taxon>
        <taxon>Galeoidea</taxon>
        <taxon>Orectolobiformes</taxon>
        <taxon>Hemiscylliidae</taxon>
        <taxon>Chiloscyllium</taxon>
    </lineage>
</organism>
<dbReference type="STRING" id="137246.A0A401SLR6"/>
<keyword evidence="5" id="KW-1133">Transmembrane helix</keyword>
<feature type="non-terminal residue" evidence="6">
    <location>
        <position position="1"/>
    </location>
</feature>
<name>A0A401SLR6_CHIPU</name>
<dbReference type="InterPro" id="IPR013783">
    <property type="entry name" value="Ig-like_fold"/>
</dbReference>
<evidence type="ECO:0000256" key="4">
    <source>
        <dbReference type="ARBA" id="ARBA00023180"/>
    </source>
</evidence>
<evidence type="ECO:0000256" key="5">
    <source>
        <dbReference type="SAM" id="Phobius"/>
    </source>
</evidence>
<evidence type="ECO:0000313" key="6">
    <source>
        <dbReference type="EMBL" id="GCC31337.1"/>
    </source>
</evidence>
<dbReference type="SUPFAM" id="SSF48726">
    <property type="entry name" value="Immunoglobulin"/>
    <property type="match status" value="1"/>
</dbReference>
<keyword evidence="5" id="KW-0812">Transmembrane</keyword>
<dbReference type="InterPro" id="IPR015631">
    <property type="entry name" value="CD2/SLAM_rcpt"/>
</dbReference>
<keyword evidence="4" id="KW-0325">Glycoprotein</keyword>
<dbReference type="InterPro" id="IPR036179">
    <property type="entry name" value="Ig-like_dom_sf"/>
</dbReference>
<protein>
    <submittedName>
        <fullName evidence="6">Uncharacterized protein</fullName>
    </submittedName>
</protein>
<evidence type="ECO:0000256" key="2">
    <source>
        <dbReference type="ARBA" id="ARBA00022729"/>
    </source>
</evidence>
<dbReference type="AlphaFoldDB" id="A0A401SLR6"/>
<dbReference type="EMBL" id="BEZZ01000356">
    <property type="protein sequence ID" value="GCC31337.1"/>
    <property type="molecule type" value="Genomic_DNA"/>
</dbReference>
<sequence length="190" mass="20968">DTGWESGLTERGRGMEQAQHLKDSMVAATGAPVRFPGTDEEFSSLHWEFSTSSKTLPIVDYNEGHQHTFDPYEGRVELNKSDGSLLLKDVREADTGNYRRIVNSRRTRMVTLTVIDPLSTSTISSNCSLEHLPVTLNRVVHGGLGCNSKAHFGLIAAIVVCLAVVPLVIIWSRCGELKFREKLQSLSEAV</sequence>
<gene>
    <name evidence="6" type="ORF">chiPu_0009794</name>
</gene>
<proteinExistence type="predicted"/>
<feature type="transmembrane region" description="Helical" evidence="5">
    <location>
        <begin position="152"/>
        <end position="172"/>
    </location>
</feature>
<reference evidence="6 7" key="1">
    <citation type="journal article" date="2018" name="Nat. Ecol. Evol.">
        <title>Shark genomes provide insights into elasmobranch evolution and the origin of vertebrates.</title>
        <authorList>
            <person name="Hara Y"/>
            <person name="Yamaguchi K"/>
            <person name="Onimaru K"/>
            <person name="Kadota M"/>
            <person name="Koyanagi M"/>
            <person name="Keeley SD"/>
            <person name="Tatsumi K"/>
            <person name="Tanaka K"/>
            <person name="Motone F"/>
            <person name="Kageyama Y"/>
            <person name="Nozu R"/>
            <person name="Adachi N"/>
            <person name="Nishimura O"/>
            <person name="Nakagawa R"/>
            <person name="Tanegashima C"/>
            <person name="Kiyatake I"/>
            <person name="Matsumoto R"/>
            <person name="Murakumo K"/>
            <person name="Nishida K"/>
            <person name="Terakita A"/>
            <person name="Kuratani S"/>
            <person name="Sato K"/>
            <person name="Hyodo S Kuraku.S."/>
        </authorList>
    </citation>
    <scope>NUCLEOTIDE SEQUENCE [LARGE SCALE GENOMIC DNA]</scope>
</reference>
<comment type="subcellular location">
    <subcellularLocation>
        <location evidence="1">Membrane</location>
    </subcellularLocation>
</comment>
<keyword evidence="3 5" id="KW-0472">Membrane</keyword>
<comment type="caution">
    <text evidence="6">The sequence shown here is derived from an EMBL/GenBank/DDBJ whole genome shotgun (WGS) entry which is preliminary data.</text>
</comment>
<evidence type="ECO:0000256" key="1">
    <source>
        <dbReference type="ARBA" id="ARBA00004370"/>
    </source>
</evidence>
<accession>A0A401SLR6</accession>
<keyword evidence="7" id="KW-1185">Reference proteome</keyword>